<sequence>MPVNEVNSGFDLHLNLAADGSRKAALGRALREAVGSGRLEPGTTLPSYRTLAKDLHIARNTVAETYAELVSEGWLEARQGSGTRVAHRATMTADLPTSTVPPQVRPTFDFRPGRPDAASFPRTAWLAAARRAVGNAPVDAFGPGDPHGRIELRRALAGYLARTRGVVADPRRVFVCSGFTQAAGFLTRLQNTAPIALESYGLPFHRRIFEETGATIAVPVDENGCRIDQLESTAARTVVLTPSHQFPTGAPLHPARRTAAVRWARAHDGLVIEDDYDGEFRYDRNPVGAMQALDPDRVLYLGSVSKSMSPAIRVGWMVVPEHLHDPILAIKGVREATVGVVDQLTLAELITSGAYDRHVRAMRSKYRRRRDELSRALAQRAPHIGTVGISAGLQAVLTLPEGTEKTVLQMAGEVGIALEGLQWFRHPHALSSITDAVLVGFSAPSDGSYTAAVDALVTVLARTAPGRRRG</sequence>
<dbReference type="Gene3D" id="1.10.10.10">
    <property type="entry name" value="Winged helix-like DNA-binding domain superfamily/Winged helix DNA-binding domain"/>
    <property type="match status" value="1"/>
</dbReference>
<dbReference type="InterPro" id="IPR000524">
    <property type="entry name" value="Tscrpt_reg_HTH_GntR"/>
</dbReference>
<organism evidence="7 8">
    <name type="scientific">Rhodococcus sovatensis</name>
    <dbReference type="NCBI Taxonomy" id="1805840"/>
    <lineage>
        <taxon>Bacteria</taxon>
        <taxon>Bacillati</taxon>
        <taxon>Actinomycetota</taxon>
        <taxon>Actinomycetes</taxon>
        <taxon>Mycobacteriales</taxon>
        <taxon>Nocardiaceae</taxon>
        <taxon>Rhodococcus</taxon>
    </lineage>
</organism>
<keyword evidence="7" id="KW-0032">Aminotransferase</keyword>
<gene>
    <name evidence="7" type="ORF">WDS16_20505</name>
</gene>
<accession>A0ABZ2PFB0</accession>
<evidence type="ECO:0000313" key="8">
    <source>
        <dbReference type="Proteomes" id="UP001432000"/>
    </source>
</evidence>
<name>A0ABZ2PFB0_9NOCA</name>
<keyword evidence="4" id="KW-0238">DNA-binding</keyword>
<dbReference type="Gene3D" id="3.40.640.10">
    <property type="entry name" value="Type I PLP-dependent aspartate aminotransferase-like (Major domain)"/>
    <property type="match status" value="1"/>
</dbReference>
<dbReference type="PROSITE" id="PS50949">
    <property type="entry name" value="HTH_GNTR"/>
    <property type="match status" value="1"/>
</dbReference>
<dbReference type="GO" id="GO:0008483">
    <property type="term" value="F:transaminase activity"/>
    <property type="evidence" value="ECO:0007669"/>
    <property type="project" value="UniProtKB-KW"/>
</dbReference>
<proteinExistence type="inferred from homology"/>
<dbReference type="InterPro" id="IPR015424">
    <property type="entry name" value="PyrdxlP-dep_Trfase"/>
</dbReference>
<dbReference type="PANTHER" id="PTHR46577:SF1">
    <property type="entry name" value="HTH-TYPE TRANSCRIPTIONAL REGULATORY PROTEIN GABR"/>
    <property type="match status" value="1"/>
</dbReference>
<keyword evidence="2" id="KW-0663">Pyridoxal phosphate</keyword>
<dbReference type="Pfam" id="PF00392">
    <property type="entry name" value="GntR"/>
    <property type="match status" value="1"/>
</dbReference>
<dbReference type="InterPro" id="IPR004839">
    <property type="entry name" value="Aminotransferase_I/II_large"/>
</dbReference>
<dbReference type="InterPro" id="IPR036388">
    <property type="entry name" value="WH-like_DNA-bd_sf"/>
</dbReference>
<dbReference type="SUPFAM" id="SSF53383">
    <property type="entry name" value="PLP-dependent transferases"/>
    <property type="match status" value="1"/>
</dbReference>
<evidence type="ECO:0000259" key="6">
    <source>
        <dbReference type="PROSITE" id="PS50949"/>
    </source>
</evidence>
<dbReference type="InterPro" id="IPR051446">
    <property type="entry name" value="HTH_trans_reg/aminotransferase"/>
</dbReference>
<protein>
    <submittedName>
        <fullName evidence="7">PLP-dependent aminotransferase family protein</fullName>
    </submittedName>
</protein>
<keyword evidence="5" id="KW-0804">Transcription</keyword>
<dbReference type="EMBL" id="CP147846">
    <property type="protein sequence ID" value="WXG67594.1"/>
    <property type="molecule type" value="Genomic_DNA"/>
</dbReference>
<evidence type="ECO:0000256" key="5">
    <source>
        <dbReference type="ARBA" id="ARBA00023163"/>
    </source>
</evidence>
<feature type="domain" description="HTH gntR-type" evidence="6">
    <location>
        <begin position="20"/>
        <end position="88"/>
    </location>
</feature>
<keyword evidence="8" id="KW-1185">Reference proteome</keyword>
<evidence type="ECO:0000256" key="3">
    <source>
        <dbReference type="ARBA" id="ARBA00023015"/>
    </source>
</evidence>
<evidence type="ECO:0000256" key="2">
    <source>
        <dbReference type="ARBA" id="ARBA00022898"/>
    </source>
</evidence>
<keyword evidence="7" id="KW-0808">Transferase</keyword>
<evidence type="ECO:0000256" key="1">
    <source>
        <dbReference type="ARBA" id="ARBA00005384"/>
    </source>
</evidence>
<dbReference type="Pfam" id="PF00155">
    <property type="entry name" value="Aminotran_1_2"/>
    <property type="match status" value="1"/>
</dbReference>
<keyword evidence="3" id="KW-0805">Transcription regulation</keyword>
<dbReference type="CDD" id="cd07377">
    <property type="entry name" value="WHTH_GntR"/>
    <property type="match status" value="1"/>
</dbReference>
<reference evidence="7 8" key="1">
    <citation type="submission" date="2024-03" db="EMBL/GenBank/DDBJ databases">
        <title>Natural products discovery in diverse microorganisms through a two-stage MS feature dereplication strategy.</title>
        <authorList>
            <person name="Zhang R."/>
        </authorList>
    </citation>
    <scope>NUCLEOTIDE SEQUENCE [LARGE SCALE GENOMIC DNA]</scope>
    <source>
        <strain evidence="7 8">18930</strain>
    </source>
</reference>
<dbReference type="SUPFAM" id="SSF46785">
    <property type="entry name" value="Winged helix' DNA-binding domain"/>
    <property type="match status" value="1"/>
</dbReference>
<evidence type="ECO:0000313" key="7">
    <source>
        <dbReference type="EMBL" id="WXG67594.1"/>
    </source>
</evidence>
<dbReference type="RefSeq" id="WP_338887251.1">
    <property type="nucleotide sequence ID" value="NZ_CP147846.1"/>
</dbReference>
<dbReference type="PANTHER" id="PTHR46577">
    <property type="entry name" value="HTH-TYPE TRANSCRIPTIONAL REGULATORY PROTEIN GABR"/>
    <property type="match status" value="1"/>
</dbReference>
<dbReference type="InterPro" id="IPR036390">
    <property type="entry name" value="WH_DNA-bd_sf"/>
</dbReference>
<evidence type="ECO:0000256" key="4">
    <source>
        <dbReference type="ARBA" id="ARBA00023125"/>
    </source>
</evidence>
<dbReference type="Proteomes" id="UP001432000">
    <property type="component" value="Chromosome"/>
</dbReference>
<dbReference type="InterPro" id="IPR015421">
    <property type="entry name" value="PyrdxlP-dep_Trfase_major"/>
</dbReference>
<dbReference type="CDD" id="cd00609">
    <property type="entry name" value="AAT_like"/>
    <property type="match status" value="1"/>
</dbReference>
<comment type="similarity">
    <text evidence="1">In the C-terminal section; belongs to the class-I pyridoxal-phosphate-dependent aminotransferase family.</text>
</comment>
<dbReference type="SMART" id="SM00345">
    <property type="entry name" value="HTH_GNTR"/>
    <property type="match status" value="1"/>
</dbReference>